<evidence type="ECO:0000313" key="1">
    <source>
        <dbReference type="Proteomes" id="UP000887565"/>
    </source>
</evidence>
<name>A0A915HRQ7_ROMCU</name>
<keyword evidence="1" id="KW-1185">Reference proteome</keyword>
<dbReference type="AlphaFoldDB" id="A0A915HRQ7"/>
<dbReference type="WBParaSite" id="nRc.2.0.1.t04211-RA">
    <property type="protein sequence ID" value="nRc.2.0.1.t04211-RA"/>
    <property type="gene ID" value="nRc.2.0.1.g04211"/>
</dbReference>
<reference evidence="2" key="1">
    <citation type="submission" date="2022-11" db="UniProtKB">
        <authorList>
            <consortium name="WormBaseParasite"/>
        </authorList>
    </citation>
    <scope>IDENTIFICATION</scope>
</reference>
<dbReference type="Proteomes" id="UP000887565">
    <property type="component" value="Unplaced"/>
</dbReference>
<accession>A0A915HRQ7</accession>
<organism evidence="1 2">
    <name type="scientific">Romanomermis culicivorax</name>
    <name type="common">Nematode worm</name>
    <dbReference type="NCBI Taxonomy" id="13658"/>
    <lineage>
        <taxon>Eukaryota</taxon>
        <taxon>Metazoa</taxon>
        <taxon>Ecdysozoa</taxon>
        <taxon>Nematoda</taxon>
        <taxon>Enoplea</taxon>
        <taxon>Dorylaimia</taxon>
        <taxon>Mermithida</taxon>
        <taxon>Mermithoidea</taxon>
        <taxon>Mermithidae</taxon>
        <taxon>Romanomermis</taxon>
    </lineage>
</organism>
<evidence type="ECO:0000313" key="2">
    <source>
        <dbReference type="WBParaSite" id="nRc.2.0.1.t04211-RA"/>
    </source>
</evidence>
<sequence length="80" mass="9072">MTGSKAPNSKLLNKRKYIVVVFPAPLCPRNDIVNLGSDDFTFPSWKVTAPKNWLKSIKHVASCSVVRSSSINRMRFVRKH</sequence>
<proteinExistence type="predicted"/>
<protein>
    <submittedName>
        <fullName evidence="2">Uncharacterized protein</fullName>
    </submittedName>
</protein>